<keyword evidence="2" id="KW-1185">Reference proteome</keyword>
<evidence type="ECO:0000313" key="1">
    <source>
        <dbReference type="EMBL" id="KAL0973478.1"/>
    </source>
</evidence>
<dbReference type="AlphaFoldDB" id="A0ABD0X9F3"/>
<sequence>MQSCFRAGQGYTCATLKVLNDITTTIDKTQYCAAIFIDQAKALDSVNHHILIGRLNSLCFSNDQLRLAQIGFNVLNQRACCLDLWLSLWRCHRDRFLGQPLFSVYFNDVAFAAGDTAPPLRRRHHSNLPWPTIAAQMAKWLDCWFIHNCAKCCCVLGQGTLP</sequence>
<name>A0ABD0X9F3_UMBPY</name>
<proteinExistence type="predicted"/>
<reference evidence="1 2" key="1">
    <citation type="submission" date="2024-06" db="EMBL/GenBank/DDBJ databases">
        <authorList>
            <person name="Pan Q."/>
            <person name="Wen M."/>
            <person name="Jouanno E."/>
            <person name="Zahm M."/>
            <person name="Klopp C."/>
            <person name="Cabau C."/>
            <person name="Louis A."/>
            <person name="Berthelot C."/>
            <person name="Parey E."/>
            <person name="Roest Crollius H."/>
            <person name="Montfort J."/>
            <person name="Robinson-Rechavi M."/>
            <person name="Bouchez O."/>
            <person name="Lampietro C."/>
            <person name="Lopez Roques C."/>
            <person name="Donnadieu C."/>
            <person name="Postlethwait J."/>
            <person name="Bobe J."/>
            <person name="Verreycken H."/>
            <person name="Guiguen Y."/>
        </authorList>
    </citation>
    <scope>NUCLEOTIDE SEQUENCE [LARGE SCALE GENOMIC DNA]</scope>
    <source>
        <strain evidence="1">Up_M1</strain>
        <tissue evidence="1">Testis</tissue>
    </source>
</reference>
<protein>
    <recommendedName>
        <fullName evidence="3">Reverse transcriptase domain-containing protein</fullName>
    </recommendedName>
</protein>
<evidence type="ECO:0008006" key="3">
    <source>
        <dbReference type="Google" id="ProtNLM"/>
    </source>
</evidence>
<comment type="caution">
    <text evidence="1">The sequence shown here is derived from an EMBL/GenBank/DDBJ whole genome shotgun (WGS) entry which is preliminary data.</text>
</comment>
<accession>A0ABD0X9F3</accession>
<organism evidence="1 2">
    <name type="scientific">Umbra pygmaea</name>
    <name type="common">Eastern mudminnow</name>
    <dbReference type="NCBI Taxonomy" id="75934"/>
    <lineage>
        <taxon>Eukaryota</taxon>
        <taxon>Metazoa</taxon>
        <taxon>Chordata</taxon>
        <taxon>Craniata</taxon>
        <taxon>Vertebrata</taxon>
        <taxon>Euteleostomi</taxon>
        <taxon>Actinopterygii</taxon>
        <taxon>Neopterygii</taxon>
        <taxon>Teleostei</taxon>
        <taxon>Protacanthopterygii</taxon>
        <taxon>Esociformes</taxon>
        <taxon>Umbridae</taxon>
        <taxon>Umbra</taxon>
    </lineage>
</organism>
<gene>
    <name evidence="1" type="ORF">UPYG_G00204480</name>
</gene>
<evidence type="ECO:0000313" key="2">
    <source>
        <dbReference type="Proteomes" id="UP001557470"/>
    </source>
</evidence>
<dbReference type="Proteomes" id="UP001557470">
    <property type="component" value="Unassembled WGS sequence"/>
</dbReference>
<dbReference type="EMBL" id="JAGEUA010000006">
    <property type="protein sequence ID" value="KAL0973478.1"/>
    <property type="molecule type" value="Genomic_DNA"/>
</dbReference>